<name>A0A1N6DP69_9MICO</name>
<accession>A0A1N6DP69</accession>
<keyword evidence="1" id="KW-0812">Transmembrane</keyword>
<evidence type="ECO:0000313" key="2">
    <source>
        <dbReference type="EMBL" id="SIN72598.1"/>
    </source>
</evidence>
<dbReference type="AlphaFoldDB" id="A0A1N6DP69"/>
<evidence type="ECO:0000313" key="3">
    <source>
        <dbReference type="Proteomes" id="UP000184699"/>
    </source>
</evidence>
<dbReference type="Proteomes" id="UP000184699">
    <property type="component" value="Unassembled WGS sequence"/>
</dbReference>
<reference evidence="3" key="1">
    <citation type="submission" date="2016-11" db="EMBL/GenBank/DDBJ databases">
        <authorList>
            <person name="Varghese N."/>
            <person name="Submissions S."/>
        </authorList>
    </citation>
    <scope>NUCLEOTIDE SEQUENCE [LARGE SCALE GENOMIC DNA]</scope>
    <source>
        <strain evidence="3">DSM 8595</strain>
    </source>
</reference>
<proteinExistence type="predicted"/>
<feature type="transmembrane region" description="Helical" evidence="1">
    <location>
        <begin position="12"/>
        <end position="36"/>
    </location>
</feature>
<gene>
    <name evidence="2" type="ORF">SAMN05443544_0551</name>
</gene>
<keyword evidence="1" id="KW-0472">Membrane</keyword>
<keyword evidence="1" id="KW-1133">Transmembrane helix</keyword>
<sequence length="39" mass="4603">MSKNRRRIDWEEFWFGATLFVMALSLLVAPWVVAIVRGH</sequence>
<dbReference type="EMBL" id="FSRJ01000001">
    <property type="protein sequence ID" value="SIN72598.1"/>
    <property type="molecule type" value="Genomic_DNA"/>
</dbReference>
<evidence type="ECO:0000256" key="1">
    <source>
        <dbReference type="SAM" id="Phobius"/>
    </source>
</evidence>
<keyword evidence="3" id="KW-1185">Reference proteome</keyword>
<protein>
    <submittedName>
        <fullName evidence="2">Uncharacterized protein</fullName>
    </submittedName>
</protein>
<organism evidence="2 3">
    <name type="scientific">Agromyces cerinus subsp. cerinus</name>
    <dbReference type="NCBI Taxonomy" id="232089"/>
    <lineage>
        <taxon>Bacteria</taxon>
        <taxon>Bacillati</taxon>
        <taxon>Actinomycetota</taxon>
        <taxon>Actinomycetes</taxon>
        <taxon>Micrococcales</taxon>
        <taxon>Microbacteriaceae</taxon>
        <taxon>Agromyces</taxon>
    </lineage>
</organism>